<evidence type="ECO:0000313" key="6">
    <source>
        <dbReference type="EMBL" id="GBE82078.1"/>
    </source>
</evidence>
<dbReference type="GeneID" id="38778995"/>
<comment type="subcellular location">
    <subcellularLocation>
        <location evidence="1">Endomembrane system</location>
        <topology evidence="1">Multi-pass membrane protein</topology>
    </subcellularLocation>
</comment>
<keyword evidence="4" id="KW-0472">Membrane</keyword>
<dbReference type="RefSeq" id="XP_027612991.1">
    <property type="nucleotide sequence ID" value="XM_027757190.1"/>
</dbReference>
<name>A0A401GIU9_9APHY</name>
<dbReference type="GO" id="GO:0012505">
    <property type="term" value="C:endomembrane system"/>
    <property type="evidence" value="ECO:0007669"/>
    <property type="project" value="UniProtKB-SubCell"/>
</dbReference>
<keyword evidence="2" id="KW-0812">Transmembrane</keyword>
<dbReference type="Pfam" id="PF10332">
    <property type="entry name" value="DUF2418"/>
    <property type="match status" value="1"/>
</dbReference>
<feature type="region of interest" description="Disordered" evidence="5">
    <location>
        <begin position="83"/>
        <end position="105"/>
    </location>
</feature>
<protein>
    <recommendedName>
        <fullName evidence="8">Nuclear rim protein 1</fullName>
    </recommendedName>
</protein>
<accession>A0A401GIU9</accession>
<comment type="caution">
    <text evidence="6">The sequence shown here is derived from an EMBL/GenBank/DDBJ whole genome shotgun (WGS) entry which is preliminary data.</text>
</comment>
<feature type="region of interest" description="Disordered" evidence="5">
    <location>
        <begin position="1"/>
        <end position="51"/>
    </location>
</feature>
<evidence type="ECO:0000256" key="3">
    <source>
        <dbReference type="ARBA" id="ARBA00022989"/>
    </source>
</evidence>
<dbReference type="GO" id="GO:0043007">
    <property type="term" value="P:maintenance of rDNA"/>
    <property type="evidence" value="ECO:0007669"/>
    <property type="project" value="TreeGrafter"/>
</dbReference>
<sequence length="402" mass="45111">MSLRRLAQHNVTGVPVTPRTSSSASSSGAASPVPSTPVRPPSTPRTRLVYPISPVSSPSLSASVAFDWDAVRLRRTPPYATPQRVKALRKSDVGTPGSTKATPSKRVVRKKGFVERITSLPSRIAFEIALFPHNVPLPAPKTSAYLLGGFAHFMHLCICVSQIRRVPDSDLGWEDMYREGEGDSWFDWTVPTTALLFAVAILNTMYLFTRTRLYQLNLATEPVSSPHATFVERPRVVRAHDDDDDDFGPAKPTSARFMSFFSSAFWSLWRAFVISVRFLLNFSPSTDRTPARRRRAERLQQLEVWAPGELENVLFAIYSPVHALLWTAVSSANWMRMLIVMAVVSAQLRAVTYSYEALLKDRTIIAAEVLHEYDEKFVFPRVNPVRKDAAVMTHQAEMVDFE</sequence>
<evidence type="ECO:0000256" key="4">
    <source>
        <dbReference type="ARBA" id="ARBA00023136"/>
    </source>
</evidence>
<proteinExistence type="predicted"/>
<dbReference type="PANTHER" id="PTHR28293">
    <property type="entry name" value="NUCLEAR RIM PROTEIN 1"/>
    <property type="match status" value="1"/>
</dbReference>
<evidence type="ECO:0000256" key="2">
    <source>
        <dbReference type="ARBA" id="ARBA00022692"/>
    </source>
</evidence>
<reference evidence="6 7" key="1">
    <citation type="journal article" date="2018" name="Sci. Rep.">
        <title>Genome sequence of the cauliflower mushroom Sparassis crispa (Hanabiratake) and its association with beneficial usage.</title>
        <authorList>
            <person name="Kiyama R."/>
            <person name="Furutani Y."/>
            <person name="Kawaguchi K."/>
            <person name="Nakanishi T."/>
        </authorList>
    </citation>
    <scope>NUCLEOTIDE SEQUENCE [LARGE SCALE GENOMIC DNA]</scope>
</reference>
<evidence type="ECO:0008006" key="8">
    <source>
        <dbReference type="Google" id="ProtNLM"/>
    </source>
</evidence>
<dbReference type="PANTHER" id="PTHR28293:SF1">
    <property type="entry name" value="NUCLEAR RIM PROTEIN 1"/>
    <property type="match status" value="1"/>
</dbReference>
<feature type="compositionally biased region" description="Pro residues" evidence="5">
    <location>
        <begin position="34"/>
        <end position="43"/>
    </location>
</feature>
<feature type="compositionally biased region" description="Low complexity" evidence="5">
    <location>
        <begin position="14"/>
        <end position="33"/>
    </location>
</feature>
<evidence type="ECO:0000256" key="5">
    <source>
        <dbReference type="SAM" id="MobiDB-lite"/>
    </source>
</evidence>
<dbReference type="AlphaFoldDB" id="A0A401GIU9"/>
<dbReference type="STRING" id="139825.A0A401GIU9"/>
<dbReference type="Proteomes" id="UP000287166">
    <property type="component" value="Unassembled WGS sequence"/>
</dbReference>
<dbReference type="InterPro" id="IPR018819">
    <property type="entry name" value="Nur1/Mug154"/>
</dbReference>
<keyword evidence="7" id="KW-1185">Reference proteome</keyword>
<evidence type="ECO:0000256" key="1">
    <source>
        <dbReference type="ARBA" id="ARBA00004127"/>
    </source>
</evidence>
<dbReference type="GO" id="GO:0007096">
    <property type="term" value="P:regulation of exit from mitosis"/>
    <property type="evidence" value="ECO:0007669"/>
    <property type="project" value="TreeGrafter"/>
</dbReference>
<evidence type="ECO:0000313" key="7">
    <source>
        <dbReference type="Proteomes" id="UP000287166"/>
    </source>
</evidence>
<gene>
    <name evidence="6" type="ORF">SCP_0404570</name>
</gene>
<dbReference type="EMBL" id="BFAD01000004">
    <property type="protein sequence ID" value="GBE82078.1"/>
    <property type="molecule type" value="Genomic_DNA"/>
</dbReference>
<dbReference type="OrthoDB" id="3363151at2759"/>
<organism evidence="6 7">
    <name type="scientific">Sparassis crispa</name>
    <dbReference type="NCBI Taxonomy" id="139825"/>
    <lineage>
        <taxon>Eukaryota</taxon>
        <taxon>Fungi</taxon>
        <taxon>Dikarya</taxon>
        <taxon>Basidiomycota</taxon>
        <taxon>Agaricomycotina</taxon>
        <taxon>Agaricomycetes</taxon>
        <taxon>Polyporales</taxon>
        <taxon>Sparassidaceae</taxon>
        <taxon>Sparassis</taxon>
    </lineage>
</organism>
<keyword evidence="3" id="KW-1133">Transmembrane helix</keyword>
<dbReference type="InParanoid" id="A0A401GIU9"/>